<dbReference type="InterPro" id="IPR020622">
    <property type="entry name" value="Ala_racemase_pyridoxalP-BS"/>
</dbReference>
<feature type="domain" description="Alanine racemase C-terminal" evidence="8">
    <location>
        <begin position="247"/>
        <end position="372"/>
    </location>
</feature>
<dbReference type="InterPro" id="IPR009006">
    <property type="entry name" value="Ala_racemase/Decarboxylase_C"/>
</dbReference>
<dbReference type="GO" id="GO:0005829">
    <property type="term" value="C:cytosol"/>
    <property type="evidence" value="ECO:0007669"/>
    <property type="project" value="TreeGrafter"/>
</dbReference>
<dbReference type="InterPro" id="IPR011079">
    <property type="entry name" value="Ala_racemase_C"/>
</dbReference>
<dbReference type="AlphaFoldDB" id="A0A919X8R5"/>
<comment type="similarity">
    <text evidence="5">Belongs to the alanine racemase family.</text>
</comment>
<evidence type="ECO:0000256" key="7">
    <source>
        <dbReference type="PIRSR" id="PIRSR600821-52"/>
    </source>
</evidence>
<comment type="cofactor">
    <cofactor evidence="2 5 6">
        <name>pyridoxal 5'-phosphate</name>
        <dbReference type="ChEBI" id="CHEBI:597326"/>
    </cofactor>
</comment>
<evidence type="ECO:0000256" key="3">
    <source>
        <dbReference type="ARBA" id="ARBA00022898"/>
    </source>
</evidence>
<feature type="binding site" evidence="5 7">
    <location>
        <position position="136"/>
    </location>
    <ligand>
        <name>substrate</name>
    </ligand>
</feature>
<feature type="active site" description="Proton acceptor; specific for D-alanine" evidence="5">
    <location>
        <position position="40"/>
    </location>
</feature>
<feature type="binding site" evidence="5 7">
    <location>
        <position position="315"/>
    </location>
    <ligand>
        <name>substrate</name>
    </ligand>
</feature>
<dbReference type="RefSeq" id="WP_212920629.1">
    <property type="nucleotide sequence ID" value="NZ_BORP01000003.1"/>
</dbReference>
<evidence type="ECO:0000259" key="8">
    <source>
        <dbReference type="SMART" id="SM01005"/>
    </source>
</evidence>
<comment type="caution">
    <text evidence="9">The sequence shown here is derived from an EMBL/GenBank/DDBJ whole genome shotgun (WGS) entry which is preliminary data.</text>
</comment>
<keyword evidence="4 5" id="KW-0413">Isomerase</keyword>
<evidence type="ECO:0000256" key="1">
    <source>
        <dbReference type="ARBA" id="ARBA00000316"/>
    </source>
</evidence>
<dbReference type="NCBIfam" id="TIGR00492">
    <property type="entry name" value="alr"/>
    <property type="match status" value="1"/>
</dbReference>
<dbReference type="EC" id="5.1.1.1" evidence="5"/>
<dbReference type="PROSITE" id="PS00395">
    <property type="entry name" value="ALANINE_RACEMASE"/>
    <property type="match status" value="1"/>
</dbReference>
<dbReference type="GO" id="GO:0008784">
    <property type="term" value="F:alanine racemase activity"/>
    <property type="evidence" value="ECO:0007669"/>
    <property type="project" value="UniProtKB-UniRule"/>
</dbReference>
<gene>
    <name evidence="9" type="primary">alr1</name>
    <name evidence="9" type="ORF">J43TS3_17300</name>
</gene>
<dbReference type="FunFam" id="2.40.37.10:FF:000006">
    <property type="entry name" value="Alanine racemase"/>
    <property type="match status" value="1"/>
</dbReference>
<dbReference type="PRINTS" id="PR00992">
    <property type="entry name" value="ALARACEMASE"/>
</dbReference>
<evidence type="ECO:0000313" key="10">
    <source>
        <dbReference type="Proteomes" id="UP000676917"/>
    </source>
</evidence>
<dbReference type="Pfam" id="PF01168">
    <property type="entry name" value="Ala_racemase_N"/>
    <property type="match status" value="1"/>
</dbReference>
<dbReference type="SUPFAM" id="SSF51419">
    <property type="entry name" value="PLP-binding barrel"/>
    <property type="match status" value="1"/>
</dbReference>
<evidence type="ECO:0000256" key="5">
    <source>
        <dbReference type="HAMAP-Rule" id="MF_01201"/>
    </source>
</evidence>
<dbReference type="InterPro" id="IPR001608">
    <property type="entry name" value="Ala_racemase_N"/>
</dbReference>
<dbReference type="GO" id="GO:0030632">
    <property type="term" value="P:D-alanine biosynthetic process"/>
    <property type="evidence" value="ECO:0007669"/>
    <property type="project" value="UniProtKB-UniRule"/>
</dbReference>
<feature type="modified residue" description="N6-(pyridoxal phosphate)lysine" evidence="5 6">
    <location>
        <position position="40"/>
    </location>
</feature>
<evidence type="ECO:0000256" key="2">
    <source>
        <dbReference type="ARBA" id="ARBA00001933"/>
    </source>
</evidence>
<dbReference type="PANTHER" id="PTHR30511">
    <property type="entry name" value="ALANINE RACEMASE"/>
    <property type="match status" value="1"/>
</dbReference>
<dbReference type="Gene3D" id="2.40.37.10">
    <property type="entry name" value="Lyase, Ornithine Decarboxylase, Chain A, domain 1"/>
    <property type="match status" value="1"/>
</dbReference>
<sequence length="375" mass="42239">MVEKMYRDTWAEINLDAIAYNITQIKEKLPQDSNVIAVVKANAYGHGIVPVAKKALESGASGLAVAILEEALTLREAAITAPILVLGFVPAKYASVAAEHNITLTFFQLDWIKEVGKQDLINPLKLHLKVDTGMGRIGIRSDEEMVSILQEIAKNKNIHLSGIFTHFATADAEDLSFYREQTERFEAFLHVFKKFWKKPVMIHIGNSAAAIRFPEKMYNCVRFGISMYGLYPSQEVREEHAIQLKQAFSLHSRLVHVKKIAKGESVSYGQTYIAKNDEWIGTIPIGYGDGWNRKLQGMNVLVNGKRMPIIGRICMDQTMIKLDGYYDVGTKVTLIGSEGNDCIEMDEIARYLDTITYEIPCMINERIPRVYVDSN</sequence>
<dbReference type="Proteomes" id="UP000676917">
    <property type="component" value="Unassembled WGS sequence"/>
</dbReference>
<dbReference type="GO" id="GO:0030170">
    <property type="term" value="F:pyridoxal phosphate binding"/>
    <property type="evidence" value="ECO:0007669"/>
    <property type="project" value="UniProtKB-UniRule"/>
</dbReference>
<comment type="pathway">
    <text evidence="5">Amino-acid biosynthesis; D-alanine biosynthesis; D-alanine from L-alanine: step 1/1.</text>
</comment>
<dbReference type="InterPro" id="IPR000821">
    <property type="entry name" value="Ala_racemase"/>
</dbReference>
<keyword evidence="10" id="KW-1185">Reference proteome</keyword>
<keyword evidence="3 5" id="KW-0663">Pyridoxal phosphate</keyword>
<evidence type="ECO:0000256" key="6">
    <source>
        <dbReference type="PIRSR" id="PIRSR600821-50"/>
    </source>
</evidence>
<dbReference type="Pfam" id="PF00842">
    <property type="entry name" value="Ala_racemase_C"/>
    <property type="match status" value="1"/>
</dbReference>
<protein>
    <recommendedName>
        <fullName evidence="5">Alanine racemase</fullName>
        <ecNumber evidence="5">5.1.1.1</ecNumber>
    </recommendedName>
</protein>
<organism evidence="9 10">
    <name type="scientific">Ornithinibacillus bavariensis</name>
    <dbReference type="NCBI Taxonomy" id="545502"/>
    <lineage>
        <taxon>Bacteria</taxon>
        <taxon>Bacillati</taxon>
        <taxon>Bacillota</taxon>
        <taxon>Bacilli</taxon>
        <taxon>Bacillales</taxon>
        <taxon>Bacillaceae</taxon>
        <taxon>Ornithinibacillus</taxon>
    </lineage>
</organism>
<feature type="active site" description="Proton acceptor; specific for L-alanine" evidence="5">
    <location>
        <position position="268"/>
    </location>
</feature>
<proteinExistence type="inferred from homology"/>
<comment type="function">
    <text evidence="5">Catalyzes the interconversion of L-alanine and D-alanine. May also act on other amino acids.</text>
</comment>
<name>A0A919X8R5_9BACI</name>
<dbReference type="CDD" id="cd00430">
    <property type="entry name" value="PLPDE_III_AR"/>
    <property type="match status" value="1"/>
</dbReference>
<dbReference type="Gene3D" id="3.20.20.10">
    <property type="entry name" value="Alanine racemase"/>
    <property type="match status" value="1"/>
</dbReference>
<comment type="catalytic activity">
    <reaction evidence="1 5">
        <text>L-alanine = D-alanine</text>
        <dbReference type="Rhea" id="RHEA:20249"/>
        <dbReference type="ChEBI" id="CHEBI:57416"/>
        <dbReference type="ChEBI" id="CHEBI:57972"/>
        <dbReference type="EC" id="5.1.1.1"/>
    </reaction>
</comment>
<dbReference type="HAMAP" id="MF_01201">
    <property type="entry name" value="Ala_racemase"/>
    <property type="match status" value="1"/>
</dbReference>
<dbReference type="PANTHER" id="PTHR30511:SF0">
    <property type="entry name" value="ALANINE RACEMASE, CATABOLIC-RELATED"/>
    <property type="match status" value="1"/>
</dbReference>
<dbReference type="InterPro" id="IPR029066">
    <property type="entry name" value="PLP-binding_barrel"/>
</dbReference>
<accession>A0A919X8R5</accession>
<evidence type="ECO:0000313" key="9">
    <source>
        <dbReference type="EMBL" id="GIO27119.1"/>
    </source>
</evidence>
<dbReference type="FunFam" id="3.20.20.10:FF:000002">
    <property type="entry name" value="Alanine racemase"/>
    <property type="match status" value="1"/>
</dbReference>
<reference evidence="9" key="1">
    <citation type="submission" date="2021-03" db="EMBL/GenBank/DDBJ databases">
        <title>Antimicrobial resistance genes in bacteria isolated from Japanese honey, and their potential for conferring macrolide and lincosamide resistance in the American foulbrood pathogen Paenibacillus larvae.</title>
        <authorList>
            <person name="Okamoto M."/>
            <person name="Kumagai M."/>
            <person name="Kanamori H."/>
            <person name="Takamatsu D."/>
        </authorList>
    </citation>
    <scope>NUCLEOTIDE SEQUENCE</scope>
    <source>
        <strain evidence="9">J43TS3</strain>
    </source>
</reference>
<dbReference type="EMBL" id="BORP01000003">
    <property type="protein sequence ID" value="GIO27119.1"/>
    <property type="molecule type" value="Genomic_DNA"/>
</dbReference>
<dbReference type="SMART" id="SM01005">
    <property type="entry name" value="Ala_racemase_C"/>
    <property type="match status" value="1"/>
</dbReference>
<dbReference type="SUPFAM" id="SSF50621">
    <property type="entry name" value="Alanine racemase C-terminal domain-like"/>
    <property type="match status" value="1"/>
</dbReference>
<evidence type="ECO:0000256" key="4">
    <source>
        <dbReference type="ARBA" id="ARBA00023235"/>
    </source>
</evidence>
<dbReference type="GO" id="GO:0009252">
    <property type="term" value="P:peptidoglycan biosynthetic process"/>
    <property type="evidence" value="ECO:0007669"/>
    <property type="project" value="TreeGrafter"/>
</dbReference>